<evidence type="ECO:0000313" key="1">
    <source>
        <dbReference type="EMBL" id="MCF2501698.1"/>
    </source>
</evidence>
<reference evidence="1" key="1">
    <citation type="submission" date="2022-01" db="EMBL/GenBank/DDBJ databases">
        <title>Novel species in genus Dyadobacter.</title>
        <authorList>
            <person name="Ma C."/>
        </authorList>
    </citation>
    <scope>NUCLEOTIDE SEQUENCE</scope>
    <source>
        <strain evidence="1">CY357</strain>
    </source>
</reference>
<organism evidence="1 2">
    <name type="scientific">Dyadobacter chenhuakuii</name>
    <dbReference type="NCBI Taxonomy" id="2909339"/>
    <lineage>
        <taxon>Bacteria</taxon>
        <taxon>Pseudomonadati</taxon>
        <taxon>Bacteroidota</taxon>
        <taxon>Cytophagia</taxon>
        <taxon>Cytophagales</taxon>
        <taxon>Spirosomataceae</taxon>
        <taxon>Dyadobacter</taxon>
    </lineage>
</organism>
<comment type="caution">
    <text evidence="1">The sequence shown here is derived from an EMBL/GenBank/DDBJ whole genome shotgun (WGS) entry which is preliminary data.</text>
</comment>
<gene>
    <name evidence="1" type="ORF">L0661_25495</name>
</gene>
<evidence type="ECO:0000313" key="2">
    <source>
        <dbReference type="Proteomes" id="UP001139411"/>
    </source>
</evidence>
<dbReference type="EMBL" id="JAKFFV010000026">
    <property type="protein sequence ID" value="MCF2501698.1"/>
    <property type="molecule type" value="Genomic_DNA"/>
</dbReference>
<proteinExistence type="predicted"/>
<dbReference type="RefSeq" id="WP_235179797.1">
    <property type="nucleotide sequence ID" value="NZ_JAKFFV010000026.1"/>
</dbReference>
<accession>A0A9X1TWS7</accession>
<name>A0A9X1TWS7_9BACT</name>
<dbReference type="Proteomes" id="UP001139411">
    <property type="component" value="Unassembled WGS sequence"/>
</dbReference>
<protein>
    <submittedName>
        <fullName evidence="1">Uncharacterized protein</fullName>
    </submittedName>
</protein>
<dbReference type="AlphaFoldDB" id="A0A9X1TWS7"/>
<sequence>MQNREQLDVYEACIQSWDEVIKSLKESKFSYQLQEIYRYNTDGMDSEMAQHYKPTVEDVGMDVIGCYNGYTSVFLFEEDLRKKMSQFKDNFFHYIDSNIYSTSERLNSIYEFSNTIEALKSQLFKVWQDLTLHRNAEYEGEGFRDGWFVSAQYEDLILQYVVKFVNVQFGMFQQITTLITTSVNFVPGRLDPYDSAEPETKLNFNLSRAELVQLLLEFRKNHIIGTISDASLAKFAENYFSVNHDPLKAIKTYLSQLKSLDKTGDVAKNAVFAKLRKFLL</sequence>